<name>A0A3L7AWV9_9MICO</name>
<comment type="caution">
    <text evidence="9">The sequence shown here is derived from an EMBL/GenBank/DDBJ whole genome shotgun (WGS) entry which is preliminary data.</text>
</comment>
<evidence type="ECO:0000259" key="8">
    <source>
        <dbReference type="Pfam" id="PF10502"/>
    </source>
</evidence>
<dbReference type="InterPro" id="IPR001733">
    <property type="entry name" value="Peptidase_S26B"/>
</dbReference>
<feature type="transmembrane region" description="Helical" evidence="7">
    <location>
        <begin position="107"/>
        <end position="130"/>
    </location>
</feature>
<dbReference type="GO" id="GO:0016020">
    <property type="term" value="C:membrane"/>
    <property type="evidence" value="ECO:0007669"/>
    <property type="project" value="UniProtKB-SubCell"/>
</dbReference>
<proteinExistence type="predicted"/>
<keyword evidence="2 7" id="KW-0812">Transmembrane</keyword>
<feature type="domain" description="Peptidase S26" evidence="8">
    <location>
        <begin position="118"/>
        <end position="191"/>
    </location>
</feature>
<dbReference type="NCBIfam" id="TIGR02228">
    <property type="entry name" value="sigpep_I_arch"/>
    <property type="match status" value="1"/>
</dbReference>
<keyword evidence="10" id="KW-1185">Reference proteome</keyword>
<keyword evidence="3 7" id="KW-1133">Transmembrane helix</keyword>
<dbReference type="InterPro" id="IPR019533">
    <property type="entry name" value="Peptidase_S26"/>
</dbReference>
<dbReference type="EC" id="3.4.21.89" evidence="5"/>
<keyword evidence="4 7" id="KW-0472">Membrane</keyword>
<feature type="region of interest" description="Disordered" evidence="6">
    <location>
        <begin position="1"/>
        <end position="100"/>
    </location>
</feature>
<evidence type="ECO:0000256" key="2">
    <source>
        <dbReference type="ARBA" id="ARBA00022692"/>
    </source>
</evidence>
<evidence type="ECO:0000313" key="10">
    <source>
        <dbReference type="Proteomes" id="UP000269438"/>
    </source>
</evidence>
<dbReference type="GO" id="GO:0006465">
    <property type="term" value="P:signal peptide processing"/>
    <property type="evidence" value="ECO:0007669"/>
    <property type="project" value="UniProtKB-UniRule"/>
</dbReference>
<dbReference type="PANTHER" id="PTHR10806:SF6">
    <property type="entry name" value="SIGNAL PEPTIDASE COMPLEX CATALYTIC SUBUNIT SEC11"/>
    <property type="match status" value="1"/>
</dbReference>
<dbReference type="GO" id="GO:0004252">
    <property type="term" value="F:serine-type endopeptidase activity"/>
    <property type="evidence" value="ECO:0007669"/>
    <property type="project" value="UniProtKB-UniRule"/>
</dbReference>
<evidence type="ECO:0000256" key="6">
    <source>
        <dbReference type="SAM" id="MobiDB-lite"/>
    </source>
</evidence>
<dbReference type="PANTHER" id="PTHR10806">
    <property type="entry name" value="SIGNAL PEPTIDASE COMPLEX CATALYTIC SUBUNIT SEC11"/>
    <property type="match status" value="1"/>
</dbReference>
<accession>A0A3L7AWV9</accession>
<dbReference type="CDD" id="cd06530">
    <property type="entry name" value="S26_SPase_I"/>
    <property type="match status" value="1"/>
</dbReference>
<reference evidence="9 10" key="1">
    <citation type="submission" date="2018-10" db="EMBL/GenBank/DDBJ databases">
        <authorList>
            <person name="Li J."/>
        </authorList>
    </citation>
    <scope>NUCLEOTIDE SEQUENCE [LARGE SCALE GENOMIC DNA]</scope>
    <source>
        <strain evidence="9 10">JCM 11654</strain>
    </source>
</reference>
<evidence type="ECO:0000313" key="9">
    <source>
        <dbReference type="EMBL" id="RLP84041.1"/>
    </source>
</evidence>
<evidence type="ECO:0000256" key="7">
    <source>
        <dbReference type="SAM" id="Phobius"/>
    </source>
</evidence>
<dbReference type="GO" id="GO:0009003">
    <property type="term" value="F:signal peptidase activity"/>
    <property type="evidence" value="ECO:0007669"/>
    <property type="project" value="UniProtKB-EC"/>
</dbReference>
<dbReference type="Pfam" id="PF10502">
    <property type="entry name" value="Peptidase_S26"/>
    <property type="match status" value="1"/>
</dbReference>
<evidence type="ECO:0000256" key="4">
    <source>
        <dbReference type="ARBA" id="ARBA00023136"/>
    </source>
</evidence>
<evidence type="ECO:0000256" key="5">
    <source>
        <dbReference type="NCBIfam" id="TIGR02228"/>
    </source>
</evidence>
<evidence type="ECO:0000256" key="1">
    <source>
        <dbReference type="ARBA" id="ARBA00004370"/>
    </source>
</evidence>
<dbReference type="EMBL" id="RCUY01000002">
    <property type="protein sequence ID" value="RLP84041.1"/>
    <property type="molecule type" value="Genomic_DNA"/>
</dbReference>
<dbReference type="Proteomes" id="UP000269438">
    <property type="component" value="Unassembled WGS sequence"/>
</dbReference>
<comment type="subcellular location">
    <subcellularLocation>
        <location evidence="1">Membrane</location>
    </subcellularLocation>
</comment>
<keyword evidence="9" id="KW-0378">Hydrolase</keyword>
<organism evidence="9 10">
    <name type="scientific">Mycetocola lacteus</name>
    <dbReference type="NCBI Taxonomy" id="76637"/>
    <lineage>
        <taxon>Bacteria</taxon>
        <taxon>Bacillati</taxon>
        <taxon>Actinomycetota</taxon>
        <taxon>Actinomycetes</taxon>
        <taxon>Micrococcales</taxon>
        <taxon>Microbacteriaceae</taxon>
        <taxon>Mycetocola</taxon>
    </lineage>
</organism>
<feature type="region of interest" description="Disordered" evidence="6">
    <location>
        <begin position="197"/>
        <end position="217"/>
    </location>
</feature>
<dbReference type="OrthoDB" id="3178064at2"/>
<evidence type="ECO:0000256" key="3">
    <source>
        <dbReference type="ARBA" id="ARBA00022989"/>
    </source>
</evidence>
<gene>
    <name evidence="9" type="ORF">D9V34_04370</name>
</gene>
<dbReference type="InterPro" id="IPR036286">
    <property type="entry name" value="LexA/Signal_pep-like_sf"/>
</dbReference>
<feature type="transmembrane region" description="Helical" evidence="7">
    <location>
        <begin position="245"/>
        <end position="266"/>
    </location>
</feature>
<dbReference type="SUPFAM" id="SSF51306">
    <property type="entry name" value="LexA/Signal peptidase"/>
    <property type="match status" value="1"/>
</dbReference>
<dbReference type="AlphaFoldDB" id="A0A3L7AWV9"/>
<protein>
    <recommendedName>
        <fullName evidence="5">Signal peptidase I</fullName>
        <ecNumber evidence="5">3.4.21.89</ecNumber>
    </recommendedName>
</protein>
<sequence>MTNDPAIPEREPVSRPEASTPNEPGEAGSFASVPAETSATVPAEAAGPVEASATVPAEAAGPVEASATVPAETGDPAEAPAETDESAAATEPSGSAPRSRGRRIAGLITKIISWIVIGAAVLLIVAFVLVPRVTGATPYTVLTGSMRPNMPPGTTVVVRPIDFDAIRVGDVITYQIASGKPEVVTHRVIAVNVTQDGPRLQTKGDANPAPDPNPVRPEQVRGKVWYWAPFVGYLSQGIQSDTRTWVARGIGIALIGYAAVVVVGAVRGRARRRRETPEPPASH</sequence>